<evidence type="ECO:0000313" key="2">
    <source>
        <dbReference type="Proteomes" id="UP000320209"/>
    </source>
</evidence>
<reference evidence="1 2" key="1">
    <citation type="submission" date="2019-06" db="EMBL/GenBank/DDBJ databases">
        <title>Sequencing the genomes of 1000 actinobacteria strains.</title>
        <authorList>
            <person name="Klenk H.-P."/>
        </authorList>
    </citation>
    <scope>NUCLEOTIDE SEQUENCE [LARGE SCALE GENOMIC DNA]</scope>
    <source>
        <strain evidence="1 2">DSM 25218</strain>
    </source>
</reference>
<dbReference type="SUPFAM" id="SSF63829">
    <property type="entry name" value="Calcium-dependent phosphotriesterase"/>
    <property type="match status" value="1"/>
</dbReference>
<sequence length="722" mass="77042">MTELSDPHNDLQADLQTDLQADAGCPSCSEHAAPAVSNGRRNMLSLLPMAGHTSGKRSAVTCALKCDSACAKPVPNTSDNGYFRDIAGKALSRRHALGLAGAGAVALAVGGSGLAPAAASPGQAGALAAGGHGGRTKLPFKPITPVAATEDTFVVPQGYIWEPIIRWGDPILPGGVPFDVAAQSAAKQELAFGYNNDYTDIIVTNRAGTKALLCCNHEYVNAEIMFPPDLATEEQLKIAMAAHGFAIVELERSAPGEKWSYVPSAPKNRRITASTPFEITGPAAGSDLLKTKADPTGTVALGTIGNCSGGTTPWGTILSGEENFNGYFRADGTAPEGKRYGLSDGESSYGWEAIEPRFDARTPDYANEPNRFGYIVEIDPTDPTSTPRKHTSLGRLKHEGANVVIADSGHVVAYTGDDERFDYLYKFVSKGRYNKHNRRKNLDLLTEGDLYVARFHGDSPEAEIDGTGKLPSDGKFDGYGQWIPLVKNGRSKVSGMSVEEVLVHTRLAADKAGATKMDRCEDVQPSPTTGKVYVACTNNTDRGKDGKAGPVEPNPRNANKDGHIVEIVEDDGDHTSRVFRWNLVIVAGDPTAEGTYFAGYPKDKVSPISCPDNLAFDSEGNLWISTDGQPDSIGLCDGLFKVPLEGRERGHVQQFLSVPREAETCGPVVHDKDGSVFVAVQHPGEDGSWNDQHSQFPDYVDGTAAKGEFAGPRPSIVQVFKK</sequence>
<dbReference type="Pfam" id="PF05787">
    <property type="entry name" value="PhoX"/>
    <property type="match status" value="1"/>
</dbReference>
<dbReference type="AlphaFoldDB" id="A0A543A2S5"/>
<dbReference type="EMBL" id="VFOV01000001">
    <property type="protein sequence ID" value="TQL66883.1"/>
    <property type="molecule type" value="Genomic_DNA"/>
</dbReference>
<dbReference type="RefSeq" id="WP_246087946.1">
    <property type="nucleotide sequence ID" value="NZ_VFOV01000001.1"/>
</dbReference>
<evidence type="ECO:0008006" key="3">
    <source>
        <dbReference type="Google" id="ProtNLM"/>
    </source>
</evidence>
<dbReference type="PANTHER" id="PTHR35399:SF2">
    <property type="entry name" value="DUF839 DOMAIN-CONTAINING PROTEIN"/>
    <property type="match status" value="1"/>
</dbReference>
<keyword evidence="2" id="KW-1185">Reference proteome</keyword>
<organism evidence="1 2">
    <name type="scientific">Nocardioides albertanoniae</name>
    <dbReference type="NCBI Taxonomy" id="1175486"/>
    <lineage>
        <taxon>Bacteria</taxon>
        <taxon>Bacillati</taxon>
        <taxon>Actinomycetota</taxon>
        <taxon>Actinomycetes</taxon>
        <taxon>Propionibacteriales</taxon>
        <taxon>Nocardioidaceae</taxon>
        <taxon>Nocardioides</taxon>
    </lineage>
</organism>
<dbReference type="Proteomes" id="UP000320209">
    <property type="component" value="Unassembled WGS sequence"/>
</dbReference>
<dbReference type="PANTHER" id="PTHR35399">
    <property type="entry name" value="SLR8030 PROTEIN"/>
    <property type="match status" value="1"/>
</dbReference>
<dbReference type="PROSITE" id="PS51318">
    <property type="entry name" value="TAT"/>
    <property type="match status" value="1"/>
</dbReference>
<accession>A0A543A2S5</accession>
<name>A0A543A2S5_9ACTN</name>
<dbReference type="InterPro" id="IPR008557">
    <property type="entry name" value="PhoX"/>
</dbReference>
<proteinExistence type="predicted"/>
<dbReference type="InterPro" id="IPR006311">
    <property type="entry name" value="TAT_signal"/>
</dbReference>
<protein>
    <recommendedName>
        <fullName evidence="3">Phosphatase</fullName>
    </recommendedName>
</protein>
<gene>
    <name evidence="1" type="ORF">FB381_0749</name>
</gene>
<comment type="caution">
    <text evidence="1">The sequence shown here is derived from an EMBL/GenBank/DDBJ whole genome shotgun (WGS) entry which is preliminary data.</text>
</comment>
<evidence type="ECO:0000313" key="1">
    <source>
        <dbReference type="EMBL" id="TQL66883.1"/>
    </source>
</evidence>